<evidence type="ECO:0000256" key="1">
    <source>
        <dbReference type="SAM" id="Phobius"/>
    </source>
</evidence>
<dbReference type="EMBL" id="PJRQ01000046">
    <property type="protein sequence ID" value="PLR07256.1"/>
    <property type="molecule type" value="Genomic_DNA"/>
</dbReference>
<gene>
    <name evidence="2" type="ORF">C1707_05265</name>
    <name evidence="3" type="ORF">CFHF_23040</name>
</gene>
<feature type="transmembrane region" description="Helical" evidence="1">
    <location>
        <begin position="84"/>
        <end position="102"/>
    </location>
</feature>
<evidence type="ECO:0000313" key="2">
    <source>
        <dbReference type="EMBL" id="AYV45704.1"/>
    </source>
</evidence>
<evidence type="ECO:0000313" key="5">
    <source>
        <dbReference type="Proteomes" id="UP000281192"/>
    </source>
</evidence>
<name>A0A2N5CMK2_9CAUL</name>
<protein>
    <submittedName>
        <fullName evidence="3">Uncharacterized protein</fullName>
    </submittedName>
</protein>
<reference evidence="3 4" key="1">
    <citation type="submission" date="2017-12" db="EMBL/GenBank/DDBJ databases">
        <title>The genome sequence of Caulobacter flavus CGMCC1 15093.</title>
        <authorList>
            <person name="Gao J."/>
            <person name="Mao X."/>
            <person name="Sun J."/>
        </authorList>
    </citation>
    <scope>NUCLEOTIDE SEQUENCE [LARGE SCALE GENOMIC DNA]</scope>
    <source>
        <strain evidence="3 4">CGMCC1 15093</strain>
    </source>
</reference>
<proteinExistence type="predicted"/>
<dbReference type="AlphaFoldDB" id="A0A2N5CMK2"/>
<dbReference type="RefSeq" id="WP_101715277.1">
    <property type="nucleotide sequence ID" value="NZ_CP026100.1"/>
</dbReference>
<dbReference type="OrthoDB" id="7188876at2"/>
<dbReference type="EMBL" id="CP026100">
    <property type="protein sequence ID" value="AYV45704.1"/>
    <property type="molecule type" value="Genomic_DNA"/>
</dbReference>
<sequence length="120" mass="12797">MDILGVIGDVLWILALSIMAGASRMAWSKIPKGESTPVAWSPGGATLLRLPRGPALVLLPAGAFAISLYLLVESRQADDLTLSIIMLGLRATLAAIFAVIHLTQVRRALNQLAEEGKIRL</sequence>
<feature type="transmembrane region" description="Helical" evidence="1">
    <location>
        <begin position="55"/>
        <end position="72"/>
    </location>
</feature>
<keyword evidence="1" id="KW-0472">Membrane</keyword>
<evidence type="ECO:0000313" key="3">
    <source>
        <dbReference type="EMBL" id="PLR07256.1"/>
    </source>
</evidence>
<dbReference type="Proteomes" id="UP000234483">
    <property type="component" value="Unassembled WGS sequence"/>
</dbReference>
<keyword evidence="1" id="KW-1133">Transmembrane helix</keyword>
<organism evidence="3 4">
    <name type="scientific">Caulobacter flavus</name>
    <dbReference type="NCBI Taxonomy" id="1679497"/>
    <lineage>
        <taxon>Bacteria</taxon>
        <taxon>Pseudomonadati</taxon>
        <taxon>Pseudomonadota</taxon>
        <taxon>Alphaproteobacteria</taxon>
        <taxon>Caulobacterales</taxon>
        <taxon>Caulobacteraceae</taxon>
        <taxon>Caulobacter</taxon>
    </lineage>
</organism>
<keyword evidence="5" id="KW-1185">Reference proteome</keyword>
<feature type="transmembrane region" description="Helical" evidence="1">
    <location>
        <begin position="6"/>
        <end position="27"/>
    </location>
</feature>
<reference evidence="2 5" key="2">
    <citation type="submission" date="2018-01" db="EMBL/GenBank/DDBJ databases">
        <title>Complete genome sequence of Caulobacter flavus RHGG3.</title>
        <authorList>
            <person name="Yang E."/>
        </authorList>
    </citation>
    <scope>NUCLEOTIDE SEQUENCE [LARGE SCALE GENOMIC DNA]</scope>
    <source>
        <strain evidence="2 5">RHGG3</strain>
    </source>
</reference>
<evidence type="ECO:0000313" key="4">
    <source>
        <dbReference type="Proteomes" id="UP000234483"/>
    </source>
</evidence>
<dbReference type="Proteomes" id="UP000281192">
    <property type="component" value="Chromosome"/>
</dbReference>
<keyword evidence="1" id="KW-0812">Transmembrane</keyword>
<dbReference type="KEGG" id="cfh:C1707_05265"/>
<accession>A0A2N5CMK2</accession>